<dbReference type="Proteomes" id="UP000315724">
    <property type="component" value="Chromosome"/>
</dbReference>
<gene>
    <name evidence="1" type="ORF">Mal48_01650</name>
    <name evidence="2" type="ORF">Mal48_02100</name>
</gene>
<protein>
    <submittedName>
        <fullName evidence="1">Uncharacterized protein</fullName>
    </submittedName>
</protein>
<dbReference type="KEGG" id="tpol:Mal48_01650"/>
<evidence type="ECO:0000313" key="2">
    <source>
        <dbReference type="EMBL" id="QDT30981.1"/>
    </source>
</evidence>
<evidence type="ECO:0000313" key="1">
    <source>
        <dbReference type="EMBL" id="QDT30936.1"/>
    </source>
</evidence>
<sequence length="160" mass="18146">MAGYKDTAGNERFIEIDLPAVERVYDRLNVDLYDIGSVGRAASSVREFLPVIHCISSHDEPYAEWWKLHRGEAADNAIEATLEALELFYPPHLSRIIRTMRIQTGGAIDAAMKAVEQELEQTFSSLPGRWEYPSLKESRFGNLSGWLKGVFRKLTSSRSR</sequence>
<proteinExistence type="predicted"/>
<organism evidence="1 3">
    <name type="scientific">Thalassoglobus polymorphus</name>
    <dbReference type="NCBI Taxonomy" id="2527994"/>
    <lineage>
        <taxon>Bacteria</taxon>
        <taxon>Pseudomonadati</taxon>
        <taxon>Planctomycetota</taxon>
        <taxon>Planctomycetia</taxon>
        <taxon>Planctomycetales</taxon>
        <taxon>Planctomycetaceae</taxon>
        <taxon>Thalassoglobus</taxon>
    </lineage>
</organism>
<dbReference type="EMBL" id="CP036267">
    <property type="protein sequence ID" value="QDT30936.1"/>
    <property type="molecule type" value="Genomic_DNA"/>
</dbReference>
<dbReference type="KEGG" id="tpol:Mal48_02100"/>
<keyword evidence="3" id="KW-1185">Reference proteome</keyword>
<dbReference type="RefSeq" id="WP_145195223.1">
    <property type="nucleotide sequence ID" value="NZ_CP036267.1"/>
</dbReference>
<evidence type="ECO:0000313" key="3">
    <source>
        <dbReference type="Proteomes" id="UP000315724"/>
    </source>
</evidence>
<accession>A0A517QH20</accession>
<dbReference type="OrthoDB" id="284616at2"/>
<dbReference type="AlphaFoldDB" id="A0A517QH20"/>
<dbReference type="EMBL" id="CP036267">
    <property type="protein sequence ID" value="QDT30981.1"/>
    <property type="molecule type" value="Genomic_DNA"/>
</dbReference>
<name>A0A517QH20_9PLAN</name>
<reference evidence="1 3" key="1">
    <citation type="submission" date="2019-02" db="EMBL/GenBank/DDBJ databases">
        <title>Deep-cultivation of Planctomycetes and their phenomic and genomic characterization uncovers novel biology.</title>
        <authorList>
            <person name="Wiegand S."/>
            <person name="Jogler M."/>
            <person name="Boedeker C."/>
            <person name="Pinto D."/>
            <person name="Vollmers J."/>
            <person name="Rivas-Marin E."/>
            <person name="Kohn T."/>
            <person name="Peeters S.H."/>
            <person name="Heuer A."/>
            <person name="Rast P."/>
            <person name="Oberbeckmann S."/>
            <person name="Bunk B."/>
            <person name="Jeske O."/>
            <person name="Meyerdierks A."/>
            <person name="Storesund J.E."/>
            <person name="Kallscheuer N."/>
            <person name="Luecker S."/>
            <person name="Lage O.M."/>
            <person name="Pohl T."/>
            <person name="Merkel B.J."/>
            <person name="Hornburger P."/>
            <person name="Mueller R.-W."/>
            <person name="Bruemmer F."/>
            <person name="Labrenz M."/>
            <person name="Spormann A.M."/>
            <person name="Op den Camp H."/>
            <person name="Overmann J."/>
            <person name="Amann R."/>
            <person name="Jetten M.S.M."/>
            <person name="Mascher T."/>
            <person name="Medema M.H."/>
            <person name="Devos D.P."/>
            <person name="Kaster A.-K."/>
            <person name="Ovreas L."/>
            <person name="Rohde M."/>
            <person name="Galperin M.Y."/>
            <person name="Jogler C."/>
        </authorList>
    </citation>
    <scope>NUCLEOTIDE SEQUENCE [LARGE SCALE GENOMIC DNA]</scope>
    <source>
        <strain evidence="1 3">Mal48</strain>
    </source>
</reference>